<proteinExistence type="predicted"/>
<dbReference type="SUPFAM" id="SSF47113">
    <property type="entry name" value="Histone-fold"/>
    <property type="match status" value="1"/>
</dbReference>
<evidence type="ECO:0000259" key="1">
    <source>
        <dbReference type="Pfam" id="PF00125"/>
    </source>
</evidence>
<name>A0ABP0HFT6_9DINO</name>
<dbReference type="Pfam" id="PF00125">
    <property type="entry name" value="Histone"/>
    <property type="match status" value="1"/>
</dbReference>
<sequence>MFLLHILQSPGQEPESFCTLHIVSKTGHVWKRRVLLNSLIGPELTLFGNKFSDSSDIGFFCDQAAVDPQALVSSLPQVVKGHVAIVAFLAEERQQVETSDMYQSLAEVAVHKKPDRDSTVIATLLPHSQVKFLEEVELDSNTSMALVEAGGNHGFVLWRALGEPSCFFKTFPEILADALPDALPQEQEGGRSAGQDPPCTYKMRREALDLLHEASEAWLADLLRRANMLTIHRKQVTLKVEDI</sequence>
<keyword evidence="4" id="KW-1185">Reference proteome</keyword>
<dbReference type="InterPro" id="IPR009072">
    <property type="entry name" value="Histone-fold"/>
</dbReference>
<gene>
    <name evidence="2" type="ORF">CCMP2556_LOCUS1476</name>
    <name evidence="3" type="ORF">CCMP2556_LOCUS1477</name>
</gene>
<dbReference type="EMBL" id="CAXAMN010000491">
    <property type="protein sequence ID" value="CAK8988968.1"/>
    <property type="molecule type" value="Genomic_DNA"/>
</dbReference>
<comment type="caution">
    <text evidence="2">The sequence shown here is derived from an EMBL/GenBank/DDBJ whole genome shotgun (WGS) entry which is preliminary data.</text>
</comment>
<accession>A0ABP0HFT6</accession>
<dbReference type="Proteomes" id="UP001642484">
    <property type="component" value="Unassembled WGS sequence"/>
</dbReference>
<dbReference type="Gene3D" id="1.10.20.10">
    <property type="entry name" value="Histone, subunit A"/>
    <property type="match status" value="1"/>
</dbReference>
<organism evidence="2 4">
    <name type="scientific">Durusdinium trenchii</name>
    <dbReference type="NCBI Taxonomy" id="1381693"/>
    <lineage>
        <taxon>Eukaryota</taxon>
        <taxon>Sar</taxon>
        <taxon>Alveolata</taxon>
        <taxon>Dinophyceae</taxon>
        <taxon>Suessiales</taxon>
        <taxon>Symbiodiniaceae</taxon>
        <taxon>Durusdinium</taxon>
    </lineage>
</organism>
<dbReference type="EMBL" id="CAXAMN010000489">
    <property type="protein sequence ID" value="CAK8988965.1"/>
    <property type="molecule type" value="Genomic_DNA"/>
</dbReference>
<evidence type="ECO:0000313" key="3">
    <source>
        <dbReference type="EMBL" id="CAK8988968.1"/>
    </source>
</evidence>
<feature type="domain" description="Core Histone H2A/H2B/H3" evidence="1">
    <location>
        <begin position="202"/>
        <end position="243"/>
    </location>
</feature>
<reference evidence="2 4" key="1">
    <citation type="submission" date="2024-02" db="EMBL/GenBank/DDBJ databases">
        <authorList>
            <person name="Chen Y."/>
            <person name="Shah S."/>
            <person name="Dougan E. K."/>
            <person name="Thang M."/>
            <person name="Chan C."/>
        </authorList>
    </citation>
    <scope>NUCLEOTIDE SEQUENCE [LARGE SCALE GENOMIC DNA]</scope>
</reference>
<evidence type="ECO:0000313" key="2">
    <source>
        <dbReference type="EMBL" id="CAK8988965.1"/>
    </source>
</evidence>
<evidence type="ECO:0000313" key="4">
    <source>
        <dbReference type="Proteomes" id="UP001642484"/>
    </source>
</evidence>
<protein>
    <recommendedName>
        <fullName evidence="1">Core Histone H2A/H2B/H3 domain-containing protein</fullName>
    </recommendedName>
</protein>
<dbReference type="InterPro" id="IPR007125">
    <property type="entry name" value="H2A/H2B/H3"/>
</dbReference>
<feature type="non-terminal residue" evidence="2">
    <location>
        <position position="243"/>
    </location>
</feature>